<dbReference type="Pfam" id="PF01272">
    <property type="entry name" value="GreA_GreB"/>
    <property type="match status" value="1"/>
</dbReference>
<feature type="domain" description="Transcription elongation factor GreA/GreB C-terminal" evidence="2">
    <location>
        <begin position="73"/>
        <end position="132"/>
    </location>
</feature>
<evidence type="ECO:0000313" key="4">
    <source>
        <dbReference type="Proteomes" id="UP000025947"/>
    </source>
</evidence>
<dbReference type="PATRIC" id="fig|1324261.3.peg.3396"/>
<organism evidence="3 4">
    <name type="scientific">Mycobacterium [tuberculosis] TKK-01-0051</name>
    <dbReference type="NCBI Taxonomy" id="1324261"/>
    <lineage>
        <taxon>Bacteria</taxon>
        <taxon>Bacillati</taxon>
        <taxon>Actinomycetota</taxon>
        <taxon>Actinomycetes</taxon>
        <taxon>Mycobacteriales</taxon>
        <taxon>Mycobacteriaceae</taxon>
        <taxon>Mycobacterium</taxon>
        <taxon>Mycobacterium avium complex (MAC)</taxon>
    </lineage>
</organism>
<dbReference type="Gene3D" id="3.10.50.30">
    <property type="entry name" value="Transcription elongation factor, GreA/GreB, C-terminal domain"/>
    <property type="match status" value="1"/>
</dbReference>
<accession>A0A051TUH3</accession>
<name>A0A051TUH3_9MYCO</name>
<proteinExistence type="predicted"/>
<comment type="caution">
    <text evidence="3">The sequence shown here is derived from an EMBL/GenBank/DDBJ whole genome shotgun (WGS) entry which is preliminary data.</text>
</comment>
<protein>
    <recommendedName>
        <fullName evidence="2">Transcription elongation factor GreA/GreB C-terminal domain-containing protein</fullName>
    </recommendedName>
</protein>
<dbReference type="GO" id="GO:0032784">
    <property type="term" value="P:regulation of DNA-templated transcription elongation"/>
    <property type="evidence" value="ECO:0007669"/>
    <property type="project" value="InterPro"/>
</dbReference>
<dbReference type="RefSeq" id="WP_100882182.1">
    <property type="nucleotide sequence ID" value="NZ_KK328284.1"/>
</dbReference>
<dbReference type="Proteomes" id="UP000025947">
    <property type="component" value="Unassembled WGS sequence"/>
</dbReference>
<feature type="compositionally biased region" description="Low complexity" evidence="1">
    <location>
        <begin position="181"/>
        <end position="196"/>
    </location>
</feature>
<feature type="region of interest" description="Disordered" evidence="1">
    <location>
        <begin position="176"/>
        <end position="196"/>
    </location>
</feature>
<sequence>MTSSEPIWMTRQQYARLRNKLNALRSGLIVETPDDMMDFDANRIALQRRIRELQKLLSRAAVGENPAGDRIAEPGMVLTIRYDVTGETETFLLGRRGSEGADIKVYSMASPLGRAIAGARPGDQRIYSIPDETGRLVTLLEAVPYDMYRAKGNGSQIAHREPSGYKRNWPGYACRRRARLPTTSPTTAPSPSIPST</sequence>
<dbReference type="GO" id="GO:0003677">
    <property type="term" value="F:DNA binding"/>
    <property type="evidence" value="ECO:0007669"/>
    <property type="project" value="InterPro"/>
</dbReference>
<reference evidence="3 4" key="1">
    <citation type="submission" date="2014-04" db="EMBL/GenBank/DDBJ databases">
        <title>The Genome Sequence of Mycobacterium tuberculosis TKK-01-0051.</title>
        <authorList>
            <consortium name="The Broad Institute Genomics Platform"/>
            <consortium name="The Broad Institute Genome Sequencing Center for Infectious Disease"/>
            <person name="Earl A.M."/>
            <person name="Cohen K."/>
            <person name="Pym A."/>
            <person name="Bishai W."/>
            <person name="Maharaj K."/>
            <person name="Desjardins C."/>
            <person name="Abeel T."/>
            <person name="Young S."/>
            <person name="Zeng Q."/>
            <person name="Gargeya S."/>
            <person name="Abouelleil A."/>
            <person name="Alvarado L."/>
            <person name="Chapman S.B."/>
            <person name="Gainer-Dewar J."/>
            <person name="Goldberg J."/>
            <person name="Griggs A."/>
            <person name="Gujja S."/>
            <person name="Hansen M."/>
            <person name="Howarth C."/>
            <person name="Imamovic A."/>
            <person name="Larimer J."/>
            <person name="Murphy C."/>
            <person name="Naylor J."/>
            <person name="Pearson M."/>
            <person name="Poon T.W."/>
            <person name="Priest M."/>
            <person name="Roberts A."/>
            <person name="Saif S."/>
            <person name="Shea T."/>
            <person name="Sykes S."/>
            <person name="Wortman J."/>
            <person name="Nusbaum C."/>
            <person name="Birren B."/>
        </authorList>
    </citation>
    <scope>NUCLEOTIDE SEQUENCE [LARGE SCALE GENOMIC DNA]</scope>
    <source>
        <strain evidence="3 4">TKK-01-0051</strain>
    </source>
</reference>
<evidence type="ECO:0000256" key="1">
    <source>
        <dbReference type="SAM" id="MobiDB-lite"/>
    </source>
</evidence>
<evidence type="ECO:0000313" key="3">
    <source>
        <dbReference type="EMBL" id="KBZ60413.1"/>
    </source>
</evidence>
<dbReference type="InterPro" id="IPR001437">
    <property type="entry name" value="Tscrpt_elong_fac_GreA/B_C"/>
</dbReference>
<dbReference type="AlphaFoldDB" id="A0A051TUH3"/>
<evidence type="ECO:0000259" key="2">
    <source>
        <dbReference type="Pfam" id="PF01272"/>
    </source>
</evidence>
<keyword evidence="4" id="KW-1185">Reference proteome</keyword>
<dbReference type="EMBL" id="JLXW01000010">
    <property type="protein sequence ID" value="KBZ60413.1"/>
    <property type="molecule type" value="Genomic_DNA"/>
</dbReference>
<gene>
    <name evidence="3" type="ORF">K875_03356</name>
</gene>
<dbReference type="InterPro" id="IPR036953">
    <property type="entry name" value="GreA/GreB_C_sf"/>
</dbReference>
<dbReference type="SUPFAM" id="SSF54534">
    <property type="entry name" value="FKBP-like"/>
    <property type="match status" value="1"/>
</dbReference>
<dbReference type="HOGENOM" id="CLU_101379_0_1_11"/>